<proteinExistence type="predicted"/>
<reference evidence="1" key="1">
    <citation type="submission" date="2014-09" db="EMBL/GenBank/DDBJ databases">
        <authorList>
            <person name="Magalhaes I.L.F."/>
            <person name="Oliveira U."/>
            <person name="Santos F.R."/>
            <person name="Vidigal T.H.D.A."/>
            <person name="Brescovit A.D."/>
            <person name="Santos A.J."/>
        </authorList>
    </citation>
    <scope>NUCLEOTIDE SEQUENCE</scope>
    <source>
        <tissue evidence="1">Shoot tissue taken approximately 20 cm above the soil surface</tissue>
    </source>
</reference>
<organism evidence="1">
    <name type="scientific">Arundo donax</name>
    <name type="common">Giant reed</name>
    <name type="synonym">Donax arundinaceus</name>
    <dbReference type="NCBI Taxonomy" id="35708"/>
    <lineage>
        <taxon>Eukaryota</taxon>
        <taxon>Viridiplantae</taxon>
        <taxon>Streptophyta</taxon>
        <taxon>Embryophyta</taxon>
        <taxon>Tracheophyta</taxon>
        <taxon>Spermatophyta</taxon>
        <taxon>Magnoliopsida</taxon>
        <taxon>Liliopsida</taxon>
        <taxon>Poales</taxon>
        <taxon>Poaceae</taxon>
        <taxon>PACMAD clade</taxon>
        <taxon>Arundinoideae</taxon>
        <taxon>Arundineae</taxon>
        <taxon>Arundo</taxon>
    </lineage>
</organism>
<name>A0A0A9EW22_ARUDO</name>
<evidence type="ECO:0000313" key="1">
    <source>
        <dbReference type="EMBL" id="JAE04960.1"/>
    </source>
</evidence>
<sequence>MGLRDLGGYDHQMGTPIKSSKYFDHITGSSQNHIGRTAFRSASWNTCTSEYQKHAQVNIKSMQHVLKMKFISMAVLVILLLDHKEELQSSNHENKYESTIPQYKYHRTSGVTQEKYVAFRNCMLLSEVAGY</sequence>
<dbReference type="AlphaFoldDB" id="A0A0A9EW22"/>
<reference evidence="1" key="2">
    <citation type="journal article" date="2015" name="Data Brief">
        <title>Shoot transcriptome of the giant reed, Arundo donax.</title>
        <authorList>
            <person name="Barrero R.A."/>
            <person name="Guerrero F.D."/>
            <person name="Moolhuijzen P."/>
            <person name="Goolsby J.A."/>
            <person name="Tidwell J."/>
            <person name="Bellgard S.E."/>
            <person name="Bellgard M.I."/>
        </authorList>
    </citation>
    <scope>NUCLEOTIDE SEQUENCE</scope>
    <source>
        <tissue evidence="1">Shoot tissue taken approximately 20 cm above the soil surface</tissue>
    </source>
</reference>
<accession>A0A0A9EW22</accession>
<dbReference type="EMBL" id="GBRH01192936">
    <property type="protein sequence ID" value="JAE04960.1"/>
    <property type="molecule type" value="Transcribed_RNA"/>
</dbReference>
<protein>
    <submittedName>
        <fullName evidence="1">Uncharacterized protein</fullName>
    </submittedName>
</protein>